<dbReference type="GO" id="GO:0005778">
    <property type="term" value="C:peroxisomal membrane"/>
    <property type="evidence" value="ECO:0007669"/>
    <property type="project" value="TreeGrafter"/>
</dbReference>
<dbReference type="InterPro" id="IPR016543">
    <property type="entry name" value="Fis1"/>
</dbReference>
<keyword evidence="3" id="KW-0812">Transmembrane</keyword>
<dbReference type="GO" id="GO:0000266">
    <property type="term" value="P:mitochondrial fission"/>
    <property type="evidence" value="ECO:0007669"/>
    <property type="project" value="InterPro"/>
</dbReference>
<gene>
    <name evidence="7" type="ORF">GBAR_LOCUS14099</name>
</gene>
<accession>A0AA35S6A6</accession>
<dbReference type="Proteomes" id="UP001174909">
    <property type="component" value="Unassembled WGS sequence"/>
</dbReference>
<protein>
    <submittedName>
        <fullName evidence="7">Mitochondrial fission 1 protein</fullName>
    </submittedName>
</protein>
<evidence type="ECO:0000256" key="1">
    <source>
        <dbReference type="ARBA" id="ARBA00004572"/>
    </source>
</evidence>
<evidence type="ECO:0000256" key="2">
    <source>
        <dbReference type="ARBA" id="ARBA00008937"/>
    </source>
</evidence>
<comment type="similarity">
    <text evidence="2">Belongs to the FIS1 family.</text>
</comment>
<dbReference type="EMBL" id="CASHTH010002067">
    <property type="protein sequence ID" value="CAI8024245.1"/>
    <property type="molecule type" value="Genomic_DNA"/>
</dbReference>
<dbReference type="PANTHER" id="PTHR13247">
    <property type="entry name" value="TETRATRICOPEPTIDE REPEAT PROTEIN 11 TPR REPEAT PROTEIN 11"/>
    <property type="match status" value="1"/>
</dbReference>
<evidence type="ECO:0000256" key="5">
    <source>
        <dbReference type="ARBA" id="ARBA00022989"/>
    </source>
</evidence>
<dbReference type="InterPro" id="IPR028058">
    <property type="entry name" value="Fis1_TPR_N"/>
</dbReference>
<name>A0AA35S6A6_GEOBA</name>
<keyword evidence="5" id="KW-1133">Transmembrane helix</keyword>
<comment type="subcellular location">
    <subcellularLocation>
        <location evidence="1">Mitochondrion outer membrane</location>
        <topology evidence="1">Single-pass membrane protein</topology>
    </subcellularLocation>
</comment>
<dbReference type="InterPro" id="IPR011990">
    <property type="entry name" value="TPR-like_helical_dom_sf"/>
</dbReference>
<keyword evidence="4" id="KW-1000">Mitochondrion outer membrane</keyword>
<keyword evidence="6" id="KW-0496">Mitochondrion</keyword>
<evidence type="ECO:0000313" key="8">
    <source>
        <dbReference type="Proteomes" id="UP001174909"/>
    </source>
</evidence>
<dbReference type="Pfam" id="PF14852">
    <property type="entry name" value="Fis1_TPR_N"/>
    <property type="match status" value="1"/>
</dbReference>
<keyword evidence="5" id="KW-0472">Membrane</keyword>
<proteinExistence type="inferred from homology"/>
<dbReference type="GO" id="GO:0000422">
    <property type="term" value="P:autophagy of mitochondrion"/>
    <property type="evidence" value="ECO:0007669"/>
    <property type="project" value="TreeGrafter"/>
</dbReference>
<dbReference type="PANTHER" id="PTHR13247:SF0">
    <property type="entry name" value="MITOCHONDRIAL FISSION 1 PROTEIN"/>
    <property type="match status" value="1"/>
</dbReference>
<evidence type="ECO:0000256" key="4">
    <source>
        <dbReference type="ARBA" id="ARBA00022787"/>
    </source>
</evidence>
<dbReference type="SUPFAM" id="SSF48452">
    <property type="entry name" value="TPR-like"/>
    <property type="match status" value="1"/>
</dbReference>
<evidence type="ECO:0000256" key="3">
    <source>
        <dbReference type="ARBA" id="ARBA00022692"/>
    </source>
</evidence>
<organism evidence="7 8">
    <name type="scientific">Geodia barretti</name>
    <name type="common">Barrett's horny sponge</name>
    <dbReference type="NCBI Taxonomy" id="519541"/>
    <lineage>
        <taxon>Eukaryota</taxon>
        <taxon>Metazoa</taxon>
        <taxon>Porifera</taxon>
        <taxon>Demospongiae</taxon>
        <taxon>Heteroscleromorpha</taxon>
        <taxon>Tetractinellida</taxon>
        <taxon>Astrophorina</taxon>
        <taxon>Geodiidae</taxon>
        <taxon>Geodia</taxon>
    </lineage>
</organism>
<dbReference type="GO" id="GO:0005741">
    <property type="term" value="C:mitochondrial outer membrane"/>
    <property type="evidence" value="ECO:0007669"/>
    <property type="project" value="UniProtKB-SubCell"/>
</dbReference>
<reference evidence="7" key="1">
    <citation type="submission" date="2023-03" db="EMBL/GenBank/DDBJ databases">
        <authorList>
            <person name="Steffen K."/>
            <person name="Cardenas P."/>
        </authorList>
    </citation>
    <scope>NUCLEOTIDE SEQUENCE</scope>
</reference>
<dbReference type="AlphaFoldDB" id="A0AA35S6A6"/>
<dbReference type="Gene3D" id="1.25.40.10">
    <property type="entry name" value="Tetratricopeptide repeat domain"/>
    <property type="match status" value="1"/>
</dbReference>
<dbReference type="GO" id="GO:0016559">
    <property type="term" value="P:peroxisome fission"/>
    <property type="evidence" value="ECO:0007669"/>
    <property type="project" value="TreeGrafter"/>
</dbReference>
<evidence type="ECO:0000313" key="7">
    <source>
        <dbReference type="EMBL" id="CAI8024245.1"/>
    </source>
</evidence>
<evidence type="ECO:0000256" key="6">
    <source>
        <dbReference type="ARBA" id="ARBA00023128"/>
    </source>
</evidence>
<comment type="caution">
    <text evidence="7">The sequence shown here is derived from an EMBL/GenBank/DDBJ whole genome shotgun (WGS) entry which is preliminary data.</text>
</comment>
<keyword evidence="8" id="KW-1185">Reference proteome</keyword>
<sequence>MSGRGGAVTGDIEEVEKQYKQHVAEGGASDELRFSYAVYLIKSDLKNDIRKGIRLMESDISQGKDQRDHFYFIAMGHYKLEVVRIHIRTCINT</sequence>